<dbReference type="EMBL" id="PXVC01000077">
    <property type="protein sequence ID" value="PSI00765.1"/>
    <property type="molecule type" value="Genomic_DNA"/>
</dbReference>
<dbReference type="SUPFAM" id="SSF52540">
    <property type="entry name" value="P-loop containing nucleoside triphosphate hydrolases"/>
    <property type="match status" value="1"/>
</dbReference>
<comment type="caution">
    <text evidence="1">The sequence shown here is derived from an EMBL/GenBank/DDBJ whole genome shotgun (WGS) entry which is preliminary data.</text>
</comment>
<evidence type="ECO:0000313" key="2">
    <source>
        <dbReference type="Proteomes" id="UP000240206"/>
    </source>
</evidence>
<name>A0A2P7EC22_9SYNE</name>
<keyword evidence="2" id="KW-1185">Reference proteome</keyword>
<dbReference type="Gene3D" id="3.40.50.300">
    <property type="entry name" value="P-loop containing nucleotide triphosphate hydrolases"/>
    <property type="match status" value="1"/>
</dbReference>
<gene>
    <name evidence="1" type="ORF">C7K08_11420</name>
</gene>
<sequence length="284" mass="33401">MILREVYQLGELEMLSPWFDNSDLETSGSKAAQLILIVALPRSGSYLLCRQLWELGYGRPFEYCNPNAQIRSALKRFGKRPWQNIIRARSTSPVFDPQLFFSCKVQPYQEHISLKQHINQLWEPLSRRNWLENQDKKLKYNLIFLRRSNVVRSAASWHFSLCTGAFDKGLTYTFQRWPMAALFDHKYLIKSTTEYQRKLNWLKQSQADFPDAQVLTHEELLLDPVQKLAGLINYLSPGADENHIKNVLNFRIEIDRSPFSKDRLKLIEEIERLILKFNLMPDAH</sequence>
<organism evidence="1 2">
    <name type="scientific">Synechococcus lacustris str. Tous</name>
    <dbReference type="NCBI Taxonomy" id="1910958"/>
    <lineage>
        <taxon>Bacteria</taxon>
        <taxon>Bacillati</taxon>
        <taxon>Cyanobacteriota</taxon>
        <taxon>Cyanophyceae</taxon>
        <taxon>Synechococcales</taxon>
        <taxon>Synechococcaceae</taxon>
        <taxon>Synechococcus</taxon>
    </lineage>
</organism>
<evidence type="ECO:0008006" key="3">
    <source>
        <dbReference type="Google" id="ProtNLM"/>
    </source>
</evidence>
<proteinExistence type="predicted"/>
<protein>
    <recommendedName>
        <fullName evidence="3">Sulphotransferase Stf0 domain-containing protein</fullName>
    </recommendedName>
</protein>
<reference evidence="2" key="1">
    <citation type="submission" date="2018-03" db="EMBL/GenBank/DDBJ databases">
        <title>Ecological and genomic features of two cosmopolitan and abundant freshwater picocyanobacteria.</title>
        <authorList>
            <person name="Cabello-Yeves P.J."/>
            <person name="Picazo A."/>
            <person name="Camacho A."/>
            <person name="Callieri C."/>
            <person name="Rosselli R."/>
            <person name="Roda-Garcia J."/>
            <person name="Coutinho F.H."/>
            <person name="Rodriguez-Valera F."/>
        </authorList>
    </citation>
    <scope>NUCLEOTIDE SEQUENCE [LARGE SCALE GENOMIC DNA]</scope>
    <source>
        <strain evidence="2">Tous</strain>
    </source>
</reference>
<dbReference type="InterPro" id="IPR027417">
    <property type="entry name" value="P-loop_NTPase"/>
</dbReference>
<dbReference type="RefSeq" id="WP_106500739.1">
    <property type="nucleotide sequence ID" value="NZ_PXVC01000077.1"/>
</dbReference>
<dbReference type="AlphaFoldDB" id="A0A2P7EC22"/>
<evidence type="ECO:0000313" key="1">
    <source>
        <dbReference type="EMBL" id="PSI00765.1"/>
    </source>
</evidence>
<accession>A0A2P7EC22</accession>
<dbReference type="Proteomes" id="UP000240206">
    <property type="component" value="Unassembled WGS sequence"/>
</dbReference>